<dbReference type="Proteomes" id="UP001153712">
    <property type="component" value="Chromosome 13"/>
</dbReference>
<accession>A0A9N9XLE5</accession>
<protein>
    <submittedName>
        <fullName evidence="2">Uncharacterized protein</fullName>
    </submittedName>
</protein>
<dbReference type="GO" id="GO:0005829">
    <property type="term" value="C:cytosol"/>
    <property type="evidence" value="ECO:0007669"/>
    <property type="project" value="TreeGrafter"/>
</dbReference>
<dbReference type="OrthoDB" id="5949187at2759"/>
<evidence type="ECO:0000313" key="3">
    <source>
        <dbReference type="Proteomes" id="UP001153712"/>
    </source>
</evidence>
<evidence type="ECO:0000256" key="1">
    <source>
        <dbReference type="SAM" id="SignalP"/>
    </source>
</evidence>
<dbReference type="InterPro" id="IPR031751">
    <property type="entry name" value="DUF4735"/>
</dbReference>
<keyword evidence="1" id="KW-0732">Signal</keyword>
<name>A0A9N9XLE5_PHYSR</name>
<dbReference type="PANTHER" id="PTHR33539:SF1">
    <property type="entry name" value="UPF0764 PROTEIN C16ORF89"/>
    <property type="match status" value="1"/>
</dbReference>
<proteinExistence type="predicted"/>
<dbReference type="Pfam" id="PF15882">
    <property type="entry name" value="DUF4735"/>
    <property type="match status" value="1"/>
</dbReference>
<dbReference type="PANTHER" id="PTHR33539">
    <property type="entry name" value="UPF0764 PROTEIN C16ORF89"/>
    <property type="match status" value="1"/>
</dbReference>
<dbReference type="AlphaFoldDB" id="A0A9N9XLE5"/>
<feature type="chain" id="PRO_5040449507" evidence="1">
    <location>
        <begin position="21"/>
        <end position="327"/>
    </location>
</feature>
<dbReference type="GO" id="GO:0016020">
    <property type="term" value="C:membrane"/>
    <property type="evidence" value="ECO:0007669"/>
    <property type="project" value="TreeGrafter"/>
</dbReference>
<evidence type="ECO:0000313" key="2">
    <source>
        <dbReference type="EMBL" id="CAG9857069.1"/>
    </source>
</evidence>
<sequence length="327" mass="38134">MSRSVYFLACFFLLITNAQCHILDKRIILKVRQNIEKAINYIDDNYDKMNEDCLFGVVLSIAIMRDSYRNGSHIMDSSTLNIINKLRKVLQKAVPYVNEDRTWKSMLIPQLWQKNIEYKYNELNSFSSVKNIQILTNIAKYHNDKTFLDKMDACLKDIITTTQSLTPTLCLINGNCWDIFYRNDNISSGYILTHKLLSLQLAKQRNCIIDERFYRSNAKHLCSRMFSEILNGDYFDQLDRMFDLFLEEAVLCGYEGYADFFSNRWLLYILKSQRSSGCFSATLSDDLKTKIKRTTNIFEDGCADHTTGLGLAVLSLYYNFIVKEIFV</sequence>
<keyword evidence="3" id="KW-1185">Reference proteome</keyword>
<organism evidence="2 3">
    <name type="scientific">Phyllotreta striolata</name>
    <name type="common">Striped flea beetle</name>
    <name type="synonym">Crioceris striolata</name>
    <dbReference type="NCBI Taxonomy" id="444603"/>
    <lineage>
        <taxon>Eukaryota</taxon>
        <taxon>Metazoa</taxon>
        <taxon>Ecdysozoa</taxon>
        <taxon>Arthropoda</taxon>
        <taxon>Hexapoda</taxon>
        <taxon>Insecta</taxon>
        <taxon>Pterygota</taxon>
        <taxon>Neoptera</taxon>
        <taxon>Endopterygota</taxon>
        <taxon>Coleoptera</taxon>
        <taxon>Polyphaga</taxon>
        <taxon>Cucujiformia</taxon>
        <taxon>Chrysomeloidea</taxon>
        <taxon>Chrysomelidae</taxon>
        <taxon>Galerucinae</taxon>
        <taxon>Alticini</taxon>
        <taxon>Phyllotreta</taxon>
    </lineage>
</organism>
<dbReference type="EMBL" id="OU900106">
    <property type="protein sequence ID" value="CAG9857069.1"/>
    <property type="molecule type" value="Genomic_DNA"/>
</dbReference>
<reference evidence="2" key="1">
    <citation type="submission" date="2022-01" db="EMBL/GenBank/DDBJ databases">
        <authorList>
            <person name="King R."/>
        </authorList>
    </citation>
    <scope>NUCLEOTIDE SEQUENCE</scope>
</reference>
<feature type="signal peptide" evidence="1">
    <location>
        <begin position="1"/>
        <end position="20"/>
    </location>
</feature>
<gene>
    <name evidence="2" type="ORF">PHYEVI_LOCUS3480</name>
</gene>